<dbReference type="InterPro" id="IPR000700">
    <property type="entry name" value="PAS-assoc_C"/>
</dbReference>
<evidence type="ECO:0000313" key="4">
    <source>
        <dbReference type="Proteomes" id="UP000029622"/>
    </source>
</evidence>
<name>A0A096BHQ4_9FIRM</name>
<dbReference type="SUPFAM" id="SSF55785">
    <property type="entry name" value="PYP-like sensor domain (PAS domain)"/>
    <property type="match status" value="1"/>
</dbReference>
<dbReference type="InterPro" id="IPR036457">
    <property type="entry name" value="PPM-type-like_dom_sf"/>
</dbReference>
<sequence>MLKEGLRQDEKTEIYQRLPYDILDGMIDWVRVIDKNGIIIYANKTMRKELGEDIVGNKCYLALKKPCHCKTCITQSTIKTGEILEKEEIIDDRIFAVKTSPVRDNKGNIYAAVEVFRDVTKERKLEYELVEKNEKMRSELAFARKLQEKILPKKGMYGNLLIDYVYNPSEMLSGDMFDIFNIDDNNIGVYISDVVGHGVSASMITMFVKQSMRDIKDHILSPRETLIKLHKGFLELGLDDDKYFTIFYGVINTKENTFTFVNGGHNCSPILIRDNRIKLLEAKGYPITYLFDKVDYDEHKIKLIEDDKLIFYTDGIVEAINEKGEQFGIDRLLNIMKYKGDQFMGYIEDEIDDFRQNVKQDDFAVLMMRVLK</sequence>
<dbReference type="InterPro" id="IPR052016">
    <property type="entry name" value="Bact_Sigma-Reg"/>
</dbReference>
<evidence type="ECO:0000313" key="3">
    <source>
        <dbReference type="EMBL" id="KGG80715.1"/>
    </source>
</evidence>
<dbReference type="Gene3D" id="3.30.450.20">
    <property type="entry name" value="PAS domain"/>
    <property type="match status" value="1"/>
</dbReference>
<dbReference type="EMBL" id="AZTB01000016">
    <property type="protein sequence ID" value="KGG80715.1"/>
    <property type="molecule type" value="Genomic_DNA"/>
</dbReference>
<dbReference type="Proteomes" id="UP000029622">
    <property type="component" value="Unassembled WGS sequence"/>
</dbReference>
<dbReference type="SMART" id="SM00331">
    <property type="entry name" value="PP2C_SIG"/>
    <property type="match status" value="1"/>
</dbReference>
<evidence type="ECO:0000259" key="2">
    <source>
        <dbReference type="PROSITE" id="PS50113"/>
    </source>
</evidence>
<dbReference type="InterPro" id="IPR013656">
    <property type="entry name" value="PAS_4"/>
</dbReference>
<dbReference type="PANTHER" id="PTHR43156:SF2">
    <property type="entry name" value="STAGE II SPORULATION PROTEIN E"/>
    <property type="match status" value="1"/>
</dbReference>
<dbReference type="PROSITE" id="PS50113">
    <property type="entry name" value="PAC"/>
    <property type="match status" value="1"/>
</dbReference>
<dbReference type="RefSeq" id="WP_052045176.1">
    <property type="nucleotide sequence ID" value="NZ_AZTB01000016.1"/>
</dbReference>
<protein>
    <submittedName>
        <fullName evidence="3">Phosphatase</fullName>
    </submittedName>
</protein>
<dbReference type="PANTHER" id="PTHR43156">
    <property type="entry name" value="STAGE II SPORULATION PROTEIN E-RELATED"/>
    <property type="match status" value="1"/>
</dbReference>
<dbReference type="Pfam" id="PF08448">
    <property type="entry name" value="PAS_4"/>
    <property type="match status" value="1"/>
</dbReference>
<dbReference type="STRING" id="1156417.Y919_04560"/>
<evidence type="ECO:0000256" key="1">
    <source>
        <dbReference type="ARBA" id="ARBA00022801"/>
    </source>
</evidence>
<keyword evidence="1" id="KW-0378">Hydrolase</keyword>
<dbReference type="AlphaFoldDB" id="A0A096BHQ4"/>
<accession>A0A096BHQ4</accession>
<dbReference type="InterPro" id="IPR001932">
    <property type="entry name" value="PPM-type_phosphatase-like_dom"/>
</dbReference>
<reference evidence="3 4" key="1">
    <citation type="submission" date="2013-12" db="EMBL/GenBank/DDBJ databases">
        <title>Draft genome sequence of Caloranaerobacter sp. H53214.</title>
        <authorList>
            <person name="Jiang L.J."/>
            <person name="Shao Z.Z."/>
            <person name="Long M.N."/>
        </authorList>
    </citation>
    <scope>NUCLEOTIDE SEQUENCE [LARGE SCALE GENOMIC DNA]</scope>
    <source>
        <strain evidence="3 4">H53214</strain>
    </source>
</reference>
<comment type="caution">
    <text evidence="3">The sequence shown here is derived from an EMBL/GenBank/DDBJ whole genome shotgun (WGS) entry which is preliminary data.</text>
</comment>
<organism evidence="3 4">
    <name type="scientific">Caloranaerobacter azorensis H53214</name>
    <dbReference type="NCBI Taxonomy" id="1156417"/>
    <lineage>
        <taxon>Bacteria</taxon>
        <taxon>Bacillati</taxon>
        <taxon>Bacillota</taxon>
        <taxon>Tissierellia</taxon>
        <taxon>Tissierellales</taxon>
        <taxon>Thermohalobacteraceae</taxon>
        <taxon>Caloranaerobacter</taxon>
    </lineage>
</organism>
<dbReference type="GO" id="GO:0016791">
    <property type="term" value="F:phosphatase activity"/>
    <property type="evidence" value="ECO:0007669"/>
    <property type="project" value="TreeGrafter"/>
</dbReference>
<proteinExistence type="predicted"/>
<dbReference type="Pfam" id="PF07228">
    <property type="entry name" value="SpoIIE"/>
    <property type="match status" value="1"/>
</dbReference>
<gene>
    <name evidence="3" type="ORF">Y919_04560</name>
</gene>
<dbReference type="Gene3D" id="3.60.40.10">
    <property type="entry name" value="PPM-type phosphatase domain"/>
    <property type="match status" value="1"/>
</dbReference>
<dbReference type="InterPro" id="IPR035965">
    <property type="entry name" value="PAS-like_dom_sf"/>
</dbReference>
<feature type="domain" description="PAC" evidence="2">
    <location>
        <begin position="79"/>
        <end position="131"/>
    </location>
</feature>